<comment type="caution">
    <text evidence="1">The sequence shown here is derived from an EMBL/GenBank/DDBJ whole genome shotgun (WGS) entry which is preliminary data.</text>
</comment>
<dbReference type="EMBL" id="BDIP01003338">
    <property type="protein sequence ID" value="GIQ87577.1"/>
    <property type="molecule type" value="Genomic_DNA"/>
</dbReference>
<protein>
    <submittedName>
        <fullName evidence="1">Uncharacterized protein</fullName>
    </submittedName>
</protein>
<proteinExistence type="predicted"/>
<dbReference type="AlphaFoldDB" id="A0A9K3D452"/>
<keyword evidence="2" id="KW-1185">Reference proteome</keyword>
<evidence type="ECO:0000313" key="1">
    <source>
        <dbReference type="EMBL" id="GIQ87577.1"/>
    </source>
</evidence>
<accession>A0A9K3D452</accession>
<reference evidence="1 2" key="1">
    <citation type="journal article" date="2018" name="PLoS ONE">
        <title>The draft genome of Kipferlia bialata reveals reductive genome evolution in fornicate parasites.</title>
        <authorList>
            <person name="Tanifuji G."/>
            <person name="Takabayashi S."/>
            <person name="Kume K."/>
            <person name="Takagi M."/>
            <person name="Nakayama T."/>
            <person name="Kamikawa R."/>
            <person name="Inagaki Y."/>
            <person name="Hashimoto T."/>
        </authorList>
    </citation>
    <scope>NUCLEOTIDE SEQUENCE [LARGE SCALE GENOMIC DNA]</scope>
    <source>
        <strain evidence="1">NY0173</strain>
    </source>
</reference>
<gene>
    <name evidence="1" type="ORF">KIPB_009644</name>
</gene>
<dbReference type="Proteomes" id="UP000265618">
    <property type="component" value="Unassembled WGS sequence"/>
</dbReference>
<organism evidence="1 2">
    <name type="scientific">Kipferlia bialata</name>
    <dbReference type="NCBI Taxonomy" id="797122"/>
    <lineage>
        <taxon>Eukaryota</taxon>
        <taxon>Metamonada</taxon>
        <taxon>Carpediemonas-like organisms</taxon>
        <taxon>Kipferlia</taxon>
    </lineage>
</organism>
<sequence length="76" mass="8313">MQYKGVSVAMDIDIYRGRGRGRGRDMEKRMGLMSLPFPAVCGDMPNIRHTYIEGAVAKGANDAGDTHVEHGILHSP</sequence>
<evidence type="ECO:0000313" key="2">
    <source>
        <dbReference type="Proteomes" id="UP000265618"/>
    </source>
</evidence>
<name>A0A9K3D452_9EUKA</name>